<dbReference type="Proteomes" id="UP000220246">
    <property type="component" value="Unassembled WGS sequence"/>
</dbReference>
<dbReference type="STRING" id="1219032.GCA_001515545_00471"/>
<evidence type="ECO:0000313" key="2">
    <source>
        <dbReference type="EMBL" id="PEH89828.1"/>
    </source>
</evidence>
<dbReference type="EMBL" id="PDEA01000001">
    <property type="protein sequence ID" value="PEH89828.1"/>
    <property type="molecule type" value="Genomic_DNA"/>
</dbReference>
<keyword evidence="1" id="KW-0812">Transmembrane</keyword>
<comment type="caution">
    <text evidence="2">The sequence shown here is derived from an EMBL/GenBank/DDBJ whole genome shotgun (WGS) entry which is preliminary data.</text>
</comment>
<dbReference type="InterPro" id="IPR021362">
    <property type="entry name" value="DUF2834"/>
</dbReference>
<evidence type="ECO:0000313" key="3">
    <source>
        <dbReference type="Proteomes" id="UP000220246"/>
    </source>
</evidence>
<protein>
    <submittedName>
        <fullName evidence="2">DUF2834 domain-containing protein</fullName>
    </submittedName>
</protein>
<keyword evidence="3" id="KW-1185">Reference proteome</keyword>
<feature type="transmembrane region" description="Helical" evidence="1">
    <location>
        <begin position="42"/>
        <end position="63"/>
    </location>
</feature>
<keyword evidence="1" id="KW-0472">Membrane</keyword>
<keyword evidence="1" id="KW-1133">Transmembrane helix</keyword>
<dbReference type="AlphaFoldDB" id="A0A2A7UX49"/>
<sequence>MQPIYLRLCLAGAALPLSQFVPWLAAHGLHLPLLLQQASASHIAAFAWADVLVSGIAVAVFVVVEGRRLAMPRWWLPLCCLAVGPSLALPLFLLLRERHLGAGKLRAGVE</sequence>
<reference evidence="3" key="1">
    <citation type="submission" date="2017-09" db="EMBL/GenBank/DDBJ databases">
        <title>FDA dAtabase for Regulatory Grade micrObial Sequences (FDA-ARGOS): Supporting development and validation of Infectious Disease Dx tests.</title>
        <authorList>
            <person name="Minogue T."/>
            <person name="Wolcott M."/>
            <person name="Wasieloski L."/>
            <person name="Aguilar W."/>
            <person name="Moore D."/>
            <person name="Tallon L."/>
            <person name="Sadzewicz L."/>
            <person name="Ott S."/>
            <person name="Zhao X."/>
            <person name="Nagaraj S."/>
            <person name="Vavikolanu K."/>
            <person name="Aluvathingal J."/>
            <person name="Nadendla S."/>
            <person name="Sichtig H."/>
        </authorList>
    </citation>
    <scope>NUCLEOTIDE SEQUENCE [LARGE SCALE GENOMIC DNA]</scope>
    <source>
        <strain evidence="3">FDAARGOS_394</strain>
    </source>
</reference>
<evidence type="ECO:0000256" key="1">
    <source>
        <dbReference type="SAM" id="Phobius"/>
    </source>
</evidence>
<gene>
    <name evidence="2" type="ORF">CRM82_15535</name>
</gene>
<dbReference type="GeneID" id="80802034"/>
<feature type="transmembrane region" description="Helical" evidence="1">
    <location>
        <begin position="75"/>
        <end position="95"/>
    </location>
</feature>
<dbReference type="RefSeq" id="WP_066533072.1">
    <property type="nucleotide sequence ID" value="NZ_PDEA01000001.1"/>
</dbReference>
<name>A0A2A7UX49_COMTR</name>
<proteinExistence type="predicted"/>
<dbReference type="Pfam" id="PF11196">
    <property type="entry name" value="DUF2834"/>
    <property type="match status" value="1"/>
</dbReference>
<accession>A0A2A7UX49</accession>
<organism evidence="2 3">
    <name type="scientific">Comamonas terrigena</name>
    <dbReference type="NCBI Taxonomy" id="32013"/>
    <lineage>
        <taxon>Bacteria</taxon>
        <taxon>Pseudomonadati</taxon>
        <taxon>Pseudomonadota</taxon>
        <taxon>Betaproteobacteria</taxon>
        <taxon>Burkholderiales</taxon>
        <taxon>Comamonadaceae</taxon>
        <taxon>Comamonas</taxon>
    </lineage>
</organism>